<dbReference type="InterPro" id="IPR032093">
    <property type="entry name" value="PhoD_N"/>
</dbReference>
<dbReference type="RefSeq" id="WP_315652680.1">
    <property type="nucleotide sequence ID" value="NZ_JAVXZY010000011.1"/>
</dbReference>
<accession>A0ABU3PHE9</accession>
<dbReference type="InterPro" id="IPR052900">
    <property type="entry name" value="Phospholipid_Metab_Enz"/>
</dbReference>
<dbReference type="InterPro" id="IPR018946">
    <property type="entry name" value="PhoD-like_MPP"/>
</dbReference>
<evidence type="ECO:0000259" key="1">
    <source>
        <dbReference type="Pfam" id="PF09423"/>
    </source>
</evidence>
<gene>
    <name evidence="3" type="ORF">RQP53_21150</name>
</gene>
<name>A0ABU3PHE9_9BURK</name>
<dbReference type="InterPro" id="IPR029052">
    <property type="entry name" value="Metallo-depent_PP-like"/>
</dbReference>
<dbReference type="InterPro" id="IPR038607">
    <property type="entry name" value="PhoD-like_sf"/>
</dbReference>
<dbReference type="Gene3D" id="2.60.40.380">
    <property type="entry name" value="Purple acid phosphatase-like, N-terminal"/>
    <property type="match status" value="1"/>
</dbReference>
<comment type="caution">
    <text evidence="3">The sequence shown here is derived from an EMBL/GenBank/DDBJ whole genome shotgun (WGS) entry which is preliminary data.</text>
</comment>
<evidence type="ECO:0000259" key="2">
    <source>
        <dbReference type="Pfam" id="PF16655"/>
    </source>
</evidence>
<dbReference type="CDD" id="cd07389">
    <property type="entry name" value="MPP_PhoD"/>
    <property type="match status" value="1"/>
</dbReference>
<dbReference type="EMBL" id="JAVXZY010000011">
    <property type="protein sequence ID" value="MDT9001797.1"/>
    <property type="molecule type" value="Genomic_DNA"/>
</dbReference>
<proteinExistence type="predicted"/>
<protein>
    <submittedName>
        <fullName evidence="3">Alkaline phosphatase D family protein</fullName>
    </submittedName>
</protein>
<feature type="domain" description="PhoD-like phosphatase metallophosphatase" evidence="1">
    <location>
        <begin position="168"/>
        <end position="525"/>
    </location>
</feature>
<dbReference type="Pfam" id="PF09423">
    <property type="entry name" value="PhoD"/>
    <property type="match status" value="1"/>
</dbReference>
<evidence type="ECO:0000313" key="4">
    <source>
        <dbReference type="Proteomes" id="UP001246372"/>
    </source>
</evidence>
<dbReference type="SUPFAM" id="SSF56300">
    <property type="entry name" value="Metallo-dependent phosphatases"/>
    <property type="match status" value="1"/>
</dbReference>
<dbReference type="PANTHER" id="PTHR43606">
    <property type="entry name" value="PHOSPHATASE, PUTATIVE (AFU_ORTHOLOGUE AFUA_6G08710)-RELATED"/>
    <property type="match status" value="1"/>
</dbReference>
<feature type="domain" description="Phospholipase D N-terminal" evidence="2">
    <location>
        <begin position="56"/>
        <end position="150"/>
    </location>
</feature>
<dbReference type="Gene3D" id="3.60.21.70">
    <property type="entry name" value="PhoD-like phosphatase"/>
    <property type="match status" value="1"/>
</dbReference>
<dbReference type="PANTHER" id="PTHR43606:SF1">
    <property type="entry name" value="PHOD-LIKE PHOSPHATASE METALLOPHOSPHATASE DOMAIN-CONTAINING PROTEIN"/>
    <property type="match status" value="1"/>
</dbReference>
<evidence type="ECO:0000313" key="3">
    <source>
        <dbReference type="EMBL" id="MDT9001797.1"/>
    </source>
</evidence>
<reference evidence="3" key="1">
    <citation type="submission" date="2023-09" db="EMBL/GenBank/DDBJ databases">
        <title>Paucibacter sp. APW11 Genome sequencing and assembly.</title>
        <authorList>
            <person name="Kim I."/>
        </authorList>
    </citation>
    <scope>NUCLEOTIDE SEQUENCE</scope>
    <source>
        <strain evidence="3">APW11</strain>
    </source>
</reference>
<dbReference type="Pfam" id="PF16655">
    <property type="entry name" value="PhoD_N"/>
    <property type="match status" value="1"/>
</dbReference>
<sequence>MTDAFNTDSKLRRKLIQGLASGTALLGSGHIGSVLAQGQAPALVTSERLRPQLPGGVMSGDVSSGSKGASAIVWSRSDRPARMLVEVASNKRFANATRIEGPAAFGATGLTARVDLQGLPVGAELFYRVRFQDLVHESVYSEPLLGRLRTPSLRADKPVCFVFSGDEAGQGYGINERFGGYRLYEAMRREQPDFFIHSGDQIYADGPIQPEVKLADGTIWTNITTEAKSHVAQTLDDFRGNFAYNQLDQHKRRFASEVPFLVQWDDHEARNNWYPGQIIGPQEKRYQQREAAVLAQRARQAMLEYNPFRINREDPEQIYRSFQFGPLLDVFMLDERSYRGPNTANRQTRLDDESAFLGRAQTEWLKQSLLRSKASWKVIASDMPISLVVPDLNPDVPKGTYEGLANGDAGAPSGRELELAEILRFIKQHDIKNVVWVTADVHYAQATHYHPARARFSEFKPFWEFIGGPINAGTFGPNEVDPTFGPEVRYCSVPKNNPQSNPPTALQQYYGCARIDPRTRVMQVSLHDLDGKRLWGVTLDPEA</sequence>
<keyword evidence="4" id="KW-1185">Reference proteome</keyword>
<organism evidence="3 4">
    <name type="scientific">Roseateles aquae</name>
    <dbReference type="NCBI Taxonomy" id="3077235"/>
    <lineage>
        <taxon>Bacteria</taxon>
        <taxon>Pseudomonadati</taxon>
        <taxon>Pseudomonadota</taxon>
        <taxon>Betaproteobacteria</taxon>
        <taxon>Burkholderiales</taxon>
        <taxon>Sphaerotilaceae</taxon>
        <taxon>Roseateles</taxon>
    </lineage>
</organism>
<dbReference type="Proteomes" id="UP001246372">
    <property type="component" value="Unassembled WGS sequence"/>
</dbReference>